<gene>
    <name evidence="1" type="ORF">BN13_60027</name>
</gene>
<dbReference type="GO" id="GO:0016740">
    <property type="term" value="F:transferase activity"/>
    <property type="evidence" value="ECO:0007669"/>
    <property type="project" value="UniProtKB-KW"/>
</dbReference>
<dbReference type="STRING" id="1193518.BN13_60027"/>
<dbReference type="Gene3D" id="3.40.50.2000">
    <property type="entry name" value="Glycogen Phosphorylase B"/>
    <property type="match status" value="2"/>
</dbReference>
<evidence type="ECO:0000313" key="1">
    <source>
        <dbReference type="EMBL" id="CCI54126.1"/>
    </source>
</evidence>
<organism evidence="1 2">
    <name type="scientific">Nostocoides jenkinsii Ben 74</name>
    <dbReference type="NCBI Taxonomy" id="1193518"/>
    <lineage>
        <taxon>Bacteria</taxon>
        <taxon>Bacillati</taxon>
        <taxon>Actinomycetota</taxon>
        <taxon>Actinomycetes</taxon>
        <taxon>Micrococcales</taxon>
        <taxon>Intrasporangiaceae</taxon>
        <taxon>Nostocoides</taxon>
    </lineage>
</organism>
<dbReference type="EMBL" id="CAJC01000172">
    <property type="protein sequence ID" value="CCI54126.1"/>
    <property type="molecule type" value="Genomic_DNA"/>
</dbReference>
<dbReference type="PANTHER" id="PTHR12526">
    <property type="entry name" value="GLYCOSYLTRANSFERASE"/>
    <property type="match status" value="1"/>
</dbReference>
<protein>
    <submittedName>
        <fullName evidence="1">Glycosyltransferase</fullName>
    </submittedName>
</protein>
<reference evidence="1 2" key="1">
    <citation type="journal article" date="2013" name="ISME J.">
        <title>A metabolic model for members of the genus Tetrasphaera involved in enhanced biological phosphorus removal.</title>
        <authorList>
            <person name="Kristiansen R."/>
            <person name="Nguyen H.T.T."/>
            <person name="Saunders A.M."/>
            <person name="Nielsen J.L."/>
            <person name="Wimmer R."/>
            <person name="Le V.Q."/>
            <person name="McIlroy S.J."/>
            <person name="Petrovski S."/>
            <person name="Seviour R.J."/>
            <person name="Calteau A."/>
            <person name="Nielsen K.L."/>
            <person name="Nielsen P.H."/>
        </authorList>
    </citation>
    <scope>NUCLEOTIDE SEQUENCE [LARGE SCALE GENOMIC DNA]</scope>
    <source>
        <strain evidence="1 2">Ben 74</strain>
    </source>
</reference>
<proteinExistence type="predicted"/>
<accession>A0A077M9T5</accession>
<dbReference type="AlphaFoldDB" id="A0A077M9T5"/>
<keyword evidence="1" id="KW-0808">Transferase</keyword>
<name>A0A077M9T5_9MICO</name>
<dbReference type="OrthoDB" id="9815351at2"/>
<evidence type="ECO:0000313" key="2">
    <source>
        <dbReference type="Proteomes" id="UP000035720"/>
    </source>
</evidence>
<comment type="caution">
    <text evidence="1">The sequence shown here is derived from an EMBL/GenBank/DDBJ whole genome shotgun (WGS) entry which is preliminary data.</text>
</comment>
<keyword evidence="2" id="KW-1185">Reference proteome</keyword>
<dbReference type="RefSeq" id="WP_048543977.1">
    <property type="nucleotide sequence ID" value="NZ_HF571038.1"/>
</dbReference>
<dbReference type="SUPFAM" id="SSF53756">
    <property type="entry name" value="UDP-Glycosyltransferase/glycogen phosphorylase"/>
    <property type="match status" value="1"/>
</dbReference>
<sequence length="366" mass="39405">MPRILVVTVVHDPEDSRIRHRQIPALLADGWQVTYAAPFRAYHRPEPLLPGLRTIDLPRAVGRDRTRANRIARALIKAEAGEHDLVLVHDPELVAAASGLRLRNLVWDVHEDPAAALVAKDWLPGRAKGVIGGAWRATERLTERRHRLLLAEYDYQSRFARPHPVVPNTVRVPADVPEPGLDRVVYLGTVTMARGAAEIARVAEIVATSTDGGCRLEVMGGARDAESSRLLSAAAEAGHLVWHGFVPSDVALAKLPGALAGLSLLHNLPNYRHSRPTKIVEYMAHGVPCITTPLPVAVELVESAGAGIVVPFDDPEAAAAAILALRAEPDQARAYGAAGHAAARAAYDWNTAGPAFTATLRGFLPR</sequence>
<dbReference type="Proteomes" id="UP000035720">
    <property type="component" value="Unassembled WGS sequence"/>
</dbReference>
<dbReference type="Pfam" id="PF13692">
    <property type="entry name" value="Glyco_trans_1_4"/>
    <property type="match status" value="1"/>
</dbReference>